<dbReference type="InterPro" id="IPR008240">
    <property type="entry name" value="Chorismate_mutase_periplasmic"/>
</dbReference>
<evidence type="ECO:0000256" key="4">
    <source>
        <dbReference type="ARBA" id="ARBA00023235"/>
    </source>
</evidence>
<dbReference type="NCBIfam" id="TIGR01806">
    <property type="entry name" value="CM_mono2"/>
    <property type="match status" value="1"/>
</dbReference>
<evidence type="ECO:0000313" key="8">
    <source>
        <dbReference type="Proteomes" id="UP000646911"/>
    </source>
</evidence>
<feature type="domain" description="Chorismate mutase" evidence="6">
    <location>
        <begin position="28"/>
        <end position="122"/>
    </location>
</feature>
<evidence type="ECO:0000256" key="1">
    <source>
        <dbReference type="ARBA" id="ARBA00004817"/>
    </source>
</evidence>
<proteinExistence type="predicted"/>
<dbReference type="RefSeq" id="WP_186953391.1">
    <property type="nucleotide sequence ID" value="NZ_JACOFX010000003.1"/>
</dbReference>
<keyword evidence="3 5" id="KW-0732">Signal</keyword>
<protein>
    <recommendedName>
        <fullName evidence="2">chorismate mutase</fullName>
        <ecNumber evidence="2">5.4.99.5</ecNumber>
    </recommendedName>
</protein>
<dbReference type="Pfam" id="PF01817">
    <property type="entry name" value="CM_2"/>
    <property type="match status" value="1"/>
</dbReference>
<dbReference type="PROSITE" id="PS51168">
    <property type="entry name" value="CHORISMATE_MUT_2"/>
    <property type="match status" value="1"/>
</dbReference>
<evidence type="ECO:0000313" key="7">
    <source>
        <dbReference type="EMBL" id="MBC3907850.1"/>
    </source>
</evidence>
<evidence type="ECO:0000256" key="5">
    <source>
        <dbReference type="SAM" id="SignalP"/>
    </source>
</evidence>
<evidence type="ECO:0000259" key="6">
    <source>
        <dbReference type="PROSITE" id="PS51168"/>
    </source>
</evidence>
<organism evidence="7 8">
    <name type="scientific">Undibacterium umbellatum</name>
    <dbReference type="NCBI Taxonomy" id="2762300"/>
    <lineage>
        <taxon>Bacteria</taxon>
        <taxon>Pseudomonadati</taxon>
        <taxon>Pseudomonadota</taxon>
        <taxon>Betaproteobacteria</taxon>
        <taxon>Burkholderiales</taxon>
        <taxon>Oxalobacteraceae</taxon>
        <taxon>Undibacterium</taxon>
    </lineage>
</organism>
<sequence>MSSNSCNPAPLHPARKTLPPWLIYLVFLCAALMLASPAQAQNAIDPRLLRLLGLMQQRLDVAQDVAMYKWNAKAAIDDPVREQQILDALAKQAPQYGLEPKLAQDFFAAQIIAGKMIQTALFKEWTSKSQAPFSDPPDLKTQIRPALDRLTIELLTALAAAQPVLQDKDSQQELELAATNSSVRAGVSQTVPGYAAAWQQALGVLVRREK</sequence>
<dbReference type="InterPro" id="IPR036263">
    <property type="entry name" value="Chorismate_II_sf"/>
</dbReference>
<dbReference type="PANTHER" id="PTHR38041">
    <property type="entry name" value="CHORISMATE MUTASE"/>
    <property type="match status" value="1"/>
</dbReference>
<dbReference type="InterPro" id="IPR002701">
    <property type="entry name" value="CM_II_prokaryot"/>
</dbReference>
<keyword evidence="4 7" id="KW-0413">Isomerase</keyword>
<dbReference type="Proteomes" id="UP000646911">
    <property type="component" value="Unassembled WGS sequence"/>
</dbReference>
<comment type="pathway">
    <text evidence="1">Metabolic intermediate biosynthesis; prephenate biosynthesis; prephenate from chorismate: step 1/1.</text>
</comment>
<dbReference type="Gene3D" id="1.20.59.10">
    <property type="entry name" value="Chorismate mutase"/>
    <property type="match status" value="1"/>
</dbReference>
<evidence type="ECO:0000256" key="3">
    <source>
        <dbReference type="ARBA" id="ARBA00022729"/>
    </source>
</evidence>
<keyword evidence="8" id="KW-1185">Reference proteome</keyword>
<name>A0ABR6Z7X1_9BURK</name>
<dbReference type="SMART" id="SM00830">
    <property type="entry name" value="CM_2"/>
    <property type="match status" value="1"/>
</dbReference>
<dbReference type="PANTHER" id="PTHR38041:SF2">
    <property type="entry name" value="SECRETED CHORISMATE MUTASE"/>
    <property type="match status" value="1"/>
</dbReference>
<comment type="caution">
    <text evidence="7">The sequence shown here is derived from an EMBL/GenBank/DDBJ whole genome shotgun (WGS) entry which is preliminary data.</text>
</comment>
<accession>A0ABR6Z7X1</accession>
<evidence type="ECO:0000256" key="2">
    <source>
        <dbReference type="ARBA" id="ARBA00012404"/>
    </source>
</evidence>
<feature type="signal peptide" evidence="5">
    <location>
        <begin position="1"/>
        <end position="40"/>
    </location>
</feature>
<dbReference type="SUPFAM" id="SSF48600">
    <property type="entry name" value="Chorismate mutase II"/>
    <property type="match status" value="1"/>
</dbReference>
<dbReference type="InterPro" id="IPR036979">
    <property type="entry name" value="CM_dom_sf"/>
</dbReference>
<dbReference type="EC" id="5.4.99.5" evidence="2"/>
<gene>
    <name evidence="7" type="primary">aroQ</name>
    <name evidence="7" type="ORF">H8L47_09735</name>
</gene>
<dbReference type="EMBL" id="JACOFX010000003">
    <property type="protein sequence ID" value="MBC3907850.1"/>
    <property type="molecule type" value="Genomic_DNA"/>
</dbReference>
<reference evidence="7 8" key="1">
    <citation type="submission" date="2020-08" db="EMBL/GenBank/DDBJ databases">
        <title>Novel species isolated from subtropical streams in China.</title>
        <authorList>
            <person name="Lu H."/>
        </authorList>
    </citation>
    <scope>NUCLEOTIDE SEQUENCE [LARGE SCALE GENOMIC DNA]</scope>
    <source>
        <strain evidence="7 8">NL8W</strain>
    </source>
</reference>
<dbReference type="GO" id="GO:0004106">
    <property type="term" value="F:chorismate mutase activity"/>
    <property type="evidence" value="ECO:0007669"/>
    <property type="project" value="UniProtKB-EC"/>
</dbReference>
<dbReference type="InterPro" id="IPR051331">
    <property type="entry name" value="Chorismate_mutase-related"/>
</dbReference>
<feature type="chain" id="PRO_5046541058" description="chorismate mutase" evidence="5">
    <location>
        <begin position="41"/>
        <end position="210"/>
    </location>
</feature>